<reference evidence="1 2" key="1">
    <citation type="submission" date="2020-02" db="EMBL/GenBank/DDBJ databases">
        <title>Draft genome sequence of Haematococcus lacustris strain NIES-144.</title>
        <authorList>
            <person name="Morimoto D."/>
            <person name="Nakagawa S."/>
            <person name="Yoshida T."/>
            <person name="Sawayama S."/>
        </authorList>
    </citation>
    <scope>NUCLEOTIDE SEQUENCE [LARGE SCALE GENOMIC DNA]</scope>
    <source>
        <strain evidence="1 2">NIES-144</strain>
    </source>
</reference>
<evidence type="ECO:0000313" key="2">
    <source>
        <dbReference type="Proteomes" id="UP000485058"/>
    </source>
</evidence>
<comment type="caution">
    <text evidence="1">The sequence shown here is derived from an EMBL/GenBank/DDBJ whole genome shotgun (WGS) entry which is preliminary data.</text>
</comment>
<dbReference type="Proteomes" id="UP000485058">
    <property type="component" value="Unassembled WGS sequence"/>
</dbReference>
<dbReference type="InterPro" id="IPR006175">
    <property type="entry name" value="YjgF/YER057c/UK114"/>
</dbReference>
<keyword evidence="2" id="KW-1185">Reference proteome</keyword>
<dbReference type="InterPro" id="IPR035709">
    <property type="entry name" value="YoaB-like"/>
</dbReference>
<organism evidence="1 2">
    <name type="scientific">Haematococcus lacustris</name>
    <name type="common">Green alga</name>
    <name type="synonym">Haematococcus pluvialis</name>
    <dbReference type="NCBI Taxonomy" id="44745"/>
    <lineage>
        <taxon>Eukaryota</taxon>
        <taxon>Viridiplantae</taxon>
        <taxon>Chlorophyta</taxon>
        <taxon>core chlorophytes</taxon>
        <taxon>Chlorophyceae</taxon>
        <taxon>CS clade</taxon>
        <taxon>Chlamydomonadales</taxon>
        <taxon>Haematococcaceae</taxon>
        <taxon>Haematococcus</taxon>
    </lineage>
</organism>
<protein>
    <submittedName>
        <fullName evidence="1">RidA family protein</fullName>
    </submittedName>
</protein>
<sequence>VGKEYQQGYKRVNDRLPKVPEDTTQDALGQTRQCLQCIDDLLARAGTDKTRILMATIYLVDIQDFQAMNSAWDAWVPEGAAPSRATVAGVTLADPGWKVEIVVTAAMP</sequence>
<feature type="non-terminal residue" evidence="1">
    <location>
        <position position="1"/>
    </location>
</feature>
<proteinExistence type="predicted"/>
<evidence type="ECO:0000313" key="1">
    <source>
        <dbReference type="EMBL" id="GFH08848.1"/>
    </source>
</evidence>
<accession>A0A699YLV6</accession>
<dbReference type="CDD" id="cd06150">
    <property type="entry name" value="YjgF_YER057c_UK114_like_2"/>
    <property type="match status" value="1"/>
</dbReference>
<dbReference type="PANTHER" id="PTHR47328:SF1">
    <property type="entry name" value="RUTC FAMILY PROTEIN YOAB"/>
    <property type="match status" value="1"/>
</dbReference>
<dbReference type="PANTHER" id="PTHR47328">
    <property type="match status" value="1"/>
</dbReference>
<name>A0A699YLV6_HAELA</name>
<dbReference type="InterPro" id="IPR035959">
    <property type="entry name" value="RutC-like_sf"/>
</dbReference>
<dbReference type="SUPFAM" id="SSF55298">
    <property type="entry name" value="YjgF-like"/>
    <property type="match status" value="1"/>
</dbReference>
<dbReference type="Gene3D" id="3.30.1330.40">
    <property type="entry name" value="RutC-like"/>
    <property type="match status" value="1"/>
</dbReference>
<dbReference type="EMBL" id="BLLF01000189">
    <property type="protein sequence ID" value="GFH08848.1"/>
    <property type="molecule type" value="Genomic_DNA"/>
</dbReference>
<gene>
    <name evidence="1" type="ORF">HaLaN_03879</name>
</gene>
<dbReference type="AlphaFoldDB" id="A0A699YLV6"/>
<dbReference type="Pfam" id="PF01042">
    <property type="entry name" value="Ribonuc_L-PSP"/>
    <property type="match status" value="1"/>
</dbReference>